<dbReference type="NCBIfam" id="NF038133">
    <property type="entry name" value="choice_anch_L"/>
    <property type="match status" value="1"/>
</dbReference>
<comment type="caution">
    <text evidence="2">The sequence shown here is derived from an EMBL/GenBank/DDBJ whole genome shotgun (WGS) entry which is preliminary data.</text>
</comment>
<evidence type="ECO:0000256" key="1">
    <source>
        <dbReference type="SAM" id="SignalP"/>
    </source>
</evidence>
<dbReference type="RefSeq" id="WP_135526254.1">
    <property type="nucleotide sequence ID" value="NZ_SRLH01000004.1"/>
</dbReference>
<feature type="signal peptide" evidence="1">
    <location>
        <begin position="1"/>
        <end position="22"/>
    </location>
</feature>
<sequence length="758" mass="81752">MKSGLQVFFLSVVLFFSEGLNAQYITIDESYTAQQLVQDILVNSGCASVSNFSATGGNFNDGSKSYAYFTNASSSFPFTNGIVLATGKASSAQGPNTYISDDGGSMAWPGDPDLEQALGLNNTVNRTVLEFDFIPQTDKISFDYIFASEEYHDNAQCRYSDGFAFLLKKIGSTAPYQNLAVVPGTTIPVKVTSVHPDVPGSCAAQNESYFGSYNDANHPTNFNGQTVVMTAQSDVEIGQAYHIKLVIADEGNFRYDSAIFLKAGSFQSAVDLGPDRLIATNNPYCSGASVTFNAAQSGTNTYKWFKNGIDTGITTPTYTVTDNTNPNMVTYSVEVTINGTCTSSGEIKIQFADLPVLANKTLVQCDDNHDGISVFNLNNAYSISGVTFFETFTNAQNNTNPIQNTAAYQNTVTSTVYAKVSNAYGCVTIATVTLQIANNSIPAQNDIEECDQDGQLDGETSFTLPVQLTGIPAGLTVSYFASVADAVLQANPLSSPYRNTTPDLQIIYARVINGPDCYGIVPIRLVVHTFNPPYFEDVTVGICSGNIVTLSVNNGFSTYTWSNGDTDAQTDVSSAGIYSVEVTNTDGCKAVKEFTVQASAPASDIDAVIEEFQGNANTVLITYTDNGGNYVFSMDGANYQNSPYFTNVPAGEYTISVKDLNGCLPTPSKVIYVLDYPAFFTPNADGIHDIWAIRNGQLKPGTIISVFDRFGKLIKQFNSNSSGWDGTYNGQKLPSDDYWFTLDLSNGNIIKGHFSLKR</sequence>
<dbReference type="Pfam" id="PF13585">
    <property type="entry name" value="CHU_C"/>
    <property type="match status" value="1"/>
</dbReference>
<gene>
    <name evidence="2" type="ORF">E4635_08740</name>
</gene>
<reference evidence="2 3" key="1">
    <citation type="submission" date="2019-04" db="EMBL/GenBank/DDBJ databases">
        <title>Flavobacterium sp. strain DS2-A Genome sequencing and assembly.</title>
        <authorList>
            <person name="Kim I."/>
        </authorList>
    </citation>
    <scope>NUCLEOTIDE SEQUENCE [LARGE SCALE GENOMIC DNA]</scope>
    <source>
        <strain evidence="2 3">DS2-A</strain>
    </source>
</reference>
<dbReference type="Proteomes" id="UP000297407">
    <property type="component" value="Unassembled WGS sequence"/>
</dbReference>
<evidence type="ECO:0000313" key="2">
    <source>
        <dbReference type="EMBL" id="TGD58084.1"/>
    </source>
</evidence>
<keyword evidence="3" id="KW-1185">Reference proteome</keyword>
<dbReference type="NCBIfam" id="TIGR04131">
    <property type="entry name" value="Bac_Flav_CTERM"/>
    <property type="match status" value="1"/>
</dbReference>
<dbReference type="InterPro" id="IPR049804">
    <property type="entry name" value="Choice_anch_L"/>
</dbReference>
<dbReference type="InterPro" id="IPR026341">
    <property type="entry name" value="T9SS_type_B"/>
</dbReference>
<name>A0A4Z0L8H1_9FLAO</name>
<dbReference type="EMBL" id="SRLH01000004">
    <property type="protein sequence ID" value="TGD58084.1"/>
    <property type="molecule type" value="Genomic_DNA"/>
</dbReference>
<proteinExistence type="predicted"/>
<feature type="chain" id="PRO_5021259981" evidence="1">
    <location>
        <begin position="23"/>
        <end position="758"/>
    </location>
</feature>
<dbReference type="InterPro" id="IPR013783">
    <property type="entry name" value="Ig-like_fold"/>
</dbReference>
<dbReference type="Gene3D" id="2.60.40.10">
    <property type="entry name" value="Immunoglobulins"/>
    <property type="match status" value="1"/>
</dbReference>
<protein>
    <submittedName>
        <fullName evidence="2">T9SS type B sorting domain-containing protein</fullName>
    </submittedName>
</protein>
<accession>A0A4Z0L8H1</accession>
<evidence type="ECO:0000313" key="3">
    <source>
        <dbReference type="Proteomes" id="UP000297407"/>
    </source>
</evidence>
<dbReference type="AlphaFoldDB" id="A0A4Z0L8H1"/>
<keyword evidence="1" id="KW-0732">Signal</keyword>
<dbReference type="OrthoDB" id="9765926at2"/>
<organism evidence="2 3">
    <name type="scientific">Flavobacterium humi</name>
    <dbReference type="NCBI Taxonomy" id="2562683"/>
    <lineage>
        <taxon>Bacteria</taxon>
        <taxon>Pseudomonadati</taxon>
        <taxon>Bacteroidota</taxon>
        <taxon>Flavobacteriia</taxon>
        <taxon>Flavobacteriales</taxon>
        <taxon>Flavobacteriaceae</taxon>
        <taxon>Flavobacterium</taxon>
    </lineage>
</organism>